<name>A0AAV5JGT5_9ROSI</name>
<evidence type="ECO:0000313" key="2">
    <source>
        <dbReference type="EMBL" id="GKV10552.1"/>
    </source>
</evidence>
<gene>
    <name evidence="2" type="ORF">SLEP1_g21897</name>
</gene>
<proteinExistence type="predicted"/>
<feature type="chain" id="PRO_5043876343" evidence="1">
    <location>
        <begin position="21"/>
        <end position="46"/>
    </location>
</feature>
<comment type="caution">
    <text evidence="2">The sequence shown here is derived from an EMBL/GenBank/DDBJ whole genome shotgun (WGS) entry which is preliminary data.</text>
</comment>
<dbReference type="AlphaFoldDB" id="A0AAV5JGT5"/>
<protein>
    <submittedName>
        <fullName evidence="2">Uncharacterized protein</fullName>
    </submittedName>
</protein>
<reference evidence="2 3" key="1">
    <citation type="journal article" date="2021" name="Commun. Biol.">
        <title>The genome of Shorea leprosula (Dipterocarpaceae) highlights the ecological relevance of drought in aseasonal tropical rainforests.</title>
        <authorList>
            <person name="Ng K.K.S."/>
            <person name="Kobayashi M.J."/>
            <person name="Fawcett J.A."/>
            <person name="Hatakeyama M."/>
            <person name="Paape T."/>
            <person name="Ng C.H."/>
            <person name="Ang C.C."/>
            <person name="Tnah L.H."/>
            <person name="Lee C.T."/>
            <person name="Nishiyama T."/>
            <person name="Sese J."/>
            <person name="O'Brien M.J."/>
            <person name="Copetti D."/>
            <person name="Mohd Noor M.I."/>
            <person name="Ong R.C."/>
            <person name="Putra M."/>
            <person name="Sireger I.Z."/>
            <person name="Indrioko S."/>
            <person name="Kosugi Y."/>
            <person name="Izuno A."/>
            <person name="Isagi Y."/>
            <person name="Lee S.L."/>
            <person name="Shimizu K.K."/>
        </authorList>
    </citation>
    <scope>NUCLEOTIDE SEQUENCE [LARGE SCALE GENOMIC DNA]</scope>
    <source>
        <strain evidence="2">214</strain>
    </source>
</reference>
<feature type="signal peptide" evidence="1">
    <location>
        <begin position="1"/>
        <end position="20"/>
    </location>
</feature>
<evidence type="ECO:0000313" key="3">
    <source>
        <dbReference type="Proteomes" id="UP001054252"/>
    </source>
</evidence>
<dbReference type="Proteomes" id="UP001054252">
    <property type="component" value="Unassembled WGS sequence"/>
</dbReference>
<keyword evidence="3" id="KW-1185">Reference proteome</keyword>
<evidence type="ECO:0000256" key="1">
    <source>
        <dbReference type="SAM" id="SignalP"/>
    </source>
</evidence>
<sequence length="46" mass="5017">MILSIFLLPGMLSLSIFGSAEITRHTCPIAARKIENDCPLGVNLFL</sequence>
<accession>A0AAV5JGT5</accession>
<organism evidence="2 3">
    <name type="scientific">Rubroshorea leprosula</name>
    <dbReference type="NCBI Taxonomy" id="152421"/>
    <lineage>
        <taxon>Eukaryota</taxon>
        <taxon>Viridiplantae</taxon>
        <taxon>Streptophyta</taxon>
        <taxon>Embryophyta</taxon>
        <taxon>Tracheophyta</taxon>
        <taxon>Spermatophyta</taxon>
        <taxon>Magnoliopsida</taxon>
        <taxon>eudicotyledons</taxon>
        <taxon>Gunneridae</taxon>
        <taxon>Pentapetalae</taxon>
        <taxon>rosids</taxon>
        <taxon>malvids</taxon>
        <taxon>Malvales</taxon>
        <taxon>Dipterocarpaceae</taxon>
        <taxon>Rubroshorea</taxon>
    </lineage>
</organism>
<dbReference type="EMBL" id="BPVZ01000032">
    <property type="protein sequence ID" value="GKV10552.1"/>
    <property type="molecule type" value="Genomic_DNA"/>
</dbReference>
<keyword evidence="1" id="KW-0732">Signal</keyword>